<comment type="caution">
    <text evidence="1">The sequence shown here is derived from an EMBL/GenBank/DDBJ whole genome shotgun (WGS) entry which is preliminary data.</text>
</comment>
<dbReference type="GO" id="GO:0003676">
    <property type="term" value="F:nucleic acid binding"/>
    <property type="evidence" value="ECO:0007669"/>
    <property type="project" value="InterPro"/>
</dbReference>
<reference evidence="1 2" key="1">
    <citation type="journal article" date="2019" name="Sci. Rep.">
        <title>Orb-weaving spider Araneus ventricosus genome elucidates the spidroin gene catalogue.</title>
        <authorList>
            <person name="Kono N."/>
            <person name="Nakamura H."/>
            <person name="Ohtoshi R."/>
            <person name="Moran D.A.P."/>
            <person name="Shinohara A."/>
            <person name="Yoshida Y."/>
            <person name="Fujiwara M."/>
            <person name="Mori M."/>
            <person name="Tomita M."/>
            <person name="Arakawa K."/>
        </authorList>
    </citation>
    <scope>NUCLEOTIDE SEQUENCE [LARGE SCALE GENOMIC DNA]</scope>
</reference>
<dbReference type="Proteomes" id="UP000499080">
    <property type="component" value="Unassembled WGS sequence"/>
</dbReference>
<dbReference type="EMBL" id="BGPR01076305">
    <property type="protein sequence ID" value="GBL60435.1"/>
    <property type="molecule type" value="Genomic_DNA"/>
</dbReference>
<dbReference type="Gene3D" id="3.30.420.10">
    <property type="entry name" value="Ribonuclease H-like superfamily/Ribonuclease H"/>
    <property type="match status" value="1"/>
</dbReference>
<organism evidence="1 2">
    <name type="scientific">Araneus ventricosus</name>
    <name type="common">Orbweaver spider</name>
    <name type="synonym">Epeira ventricosa</name>
    <dbReference type="NCBI Taxonomy" id="182803"/>
    <lineage>
        <taxon>Eukaryota</taxon>
        <taxon>Metazoa</taxon>
        <taxon>Ecdysozoa</taxon>
        <taxon>Arthropoda</taxon>
        <taxon>Chelicerata</taxon>
        <taxon>Arachnida</taxon>
        <taxon>Araneae</taxon>
        <taxon>Araneomorphae</taxon>
        <taxon>Entelegynae</taxon>
        <taxon>Araneoidea</taxon>
        <taxon>Araneidae</taxon>
        <taxon>Araneus</taxon>
    </lineage>
</organism>
<evidence type="ECO:0000313" key="1">
    <source>
        <dbReference type="EMBL" id="GBL60435.1"/>
    </source>
</evidence>
<evidence type="ECO:0000313" key="2">
    <source>
        <dbReference type="Proteomes" id="UP000499080"/>
    </source>
</evidence>
<name>A0A4Y1ZP48_ARAVE</name>
<accession>A0A4Y1ZP48</accession>
<protein>
    <recommendedName>
        <fullName evidence="3">Histone-lysine N-methyltransferase SETMAR</fullName>
    </recommendedName>
</protein>
<dbReference type="PANTHER" id="PTHR46060:SF3">
    <property type="entry name" value="PROTEIN GVQW3"/>
    <property type="match status" value="1"/>
</dbReference>
<dbReference type="PANTHER" id="PTHR46060">
    <property type="entry name" value="MARINER MOS1 TRANSPOSASE-LIKE PROTEIN"/>
    <property type="match status" value="1"/>
</dbReference>
<proteinExistence type="predicted"/>
<dbReference type="InterPro" id="IPR052709">
    <property type="entry name" value="Transposase-MT_Hybrid"/>
</dbReference>
<evidence type="ECO:0008006" key="3">
    <source>
        <dbReference type="Google" id="ProtNLM"/>
    </source>
</evidence>
<dbReference type="InterPro" id="IPR036397">
    <property type="entry name" value="RNaseH_sf"/>
</dbReference>
<sequence>MDAEGPHADYKTERMAGVSFMDDNTRPYAVRSTKEHIRRLGWERLDHPAYRPDLAPSDFQPFLAFKSALSKCFFRSNEEVQQAVKNFRRSLGTDFYQIGFLKLVSRYDKCINIGGEYVVKSLPFTFVFMPLYVLICNKGFL</sequence>
<keyword evidence="2" id="KW-1185">Reference proteome</keyword>
<dbReference type="OrthoDB" id="6128144at2759"/>
<dbReference type="AlphaFoldDB" id="A0A4Y1ZP48"/>
<gene>
    <name evidence="1" type="ORF">AVEN_140135_1</name>
</gene>